<dbReference type="InterPro" id="IPR008727">
    <property type="entry name" value="PAAR_motif"/>
</dbReference>
<proteinExistence type="predicted"/>
<name>A0A7H4MXL4_9ENTR</name>
<comment type="caution">
    <text evidence="1">The sequence shown here is derived from an EMBL/GenBank/DDBJ whole genome shotgun (WGS) entry which is preliminary data.</text>
</comment>
<reference evidence="1 2" key="1">
    <citation type="submission" date="2018-06" db="EMBL/GenBank/DDBJ databases">
        <authorList>
            <consortium name="Pathogen Informatics"/>
            <person name="Doyle S."/>
        </authorList>
    </citation>
    <scope>NUCLEOTIDE SEQUENCE [LARGE SCALE GENOMIC DNA]</scope>
    <source>
        <strain evidence="1 2">NCTC11694</strain>
    </source>
</reference>
<evidence type="ECO:0000313" key="2">
    <source>
        <dbReference type="Proteomes" id="UP000255050"/>
    </source>
</evidence>
<dbReference type="Proteomes" id="UP000255050">
    <property type="component" value="Unassembled WGS sequence"/>
</dbReference>
<gene>
    <name evidence="1" type="ORF">NCTC11694_07451</name>
</gene>
<accession>A0A7H4MXL4</accession>
<dbReference type="CDD" id="cd14744">
    <property type="entry name" value="PAAR_CT_2"/>
    <property type="match status" value="1"/>
</dbReference>
<evidence type="ECO:0000313" key="1">
    <source>
        <dbReference type="EMBL" id="STT07827.1"/>
    </source>
</evidence>
<dbReference type="Pfam" id="PF05488">
    <property type="entry name" value="PAAR_motif"/>
    <property type="match status" value="1"/>
</dbReference>
<organism evidence="1 2">
    <name type="scientific">Klebsiella michiganensis</name>
    <dbReference type="NCBI Taxonomy" id="1134687"/>
    <lineage>
        <taxon>Bacteria</taxon>
        <taxon>Pseudomonadati</taxon>
        <taxon>Pseudomonadota</taxon>
        <taxon>Gammaproteobacteria</taxon>
        <taxon>Enterobacterales</taxon>
        <taxon>Enterobacteriaceae</taxon>
        <taxon>Klebsiella/Raoultella group</taxon>
        <taxon>Klebsiella</taxon>
    </lineage>
</organism>
<protein>
    <submittedName>
        <fullName evidence="1">Pyocin large subunit</fullName>
    </submittedName>
</protein>
<sequence length="102" mass="10799">MAKGYYLVKGDMTTCGGKILGGDPTDTVMGIPVAREQENVTCGKHAGMYKIVGHIPNNNANGRKYAGSLHSTSSCPAAQNLSLPGINVLMVANDSICHRYVF</sequence>
<dbReference type="AlphaFoldDB" id="A0A7H4MXL4"/>
<dbReference type="EMBL" id="UGJR01000006">
    <property type="protein sequence ID" value="STT07827.1"/>
    <property type="molecule type" value="Genomic_DNA"/>
</dbReference>